<dbReference type="NCBIfam" id="TIGR00075">
    <property type="entry name" value="hypD"/>
    <property type="match status" value="1"/>
</dbReference>
<evidence type="ECO:0000313" key="4">
    <source>
        <dbReference type="EMBL" id="TET45621.1"/>
    </source>
</evidence>
<evidence type="ECO:0000256" key="2">
    <source>
        <dbReference type="ARBA" id="ARBA00022723"/>
    </source>
</evidence>
<dbReference type="GO" id="GO:0070025">
    <property type="term" value="F:carbon monoxide binding"/>
    <property type="evidence" value="ECO:0007669"/>
    <property type="project" value="TreeGrafter"/>
</dbReference>
<dbReference type="InterPro" id="IPR042243">
    <property type="entry name" value="HypD_1"/>
</dbReference>
<dbReference type="GO" id="GO:0051539">
    <property type="term" value="F:4 iron, 4 sulfur cluster binding"/>
    <property type="evidence" value="ECO:0007669"/>
    <property type="project" value="TreeGrafter"/>
</dbReference>
<keyword evidence="2" id="KW-0479">Metal-binding</keyword>
<dbReference type="EMBL" id="SOJN01000079">
    <property type="protein sequence ID" value="TET45621.1"/>
    <property type="molecule type" value="Genomic_DNA"/>
</dbReference>
<name>A0A523UTL3_UNCT6</name>
<evidence type="ECO:0000313" key="5">
    <source>
        <dbReference type="Proteomes" id="UP000315525"/>
    </source>
</evidence>
<dbReference type="GO" id="GO:0005506">
    <property type="term" value="F:iron ion binding"/>
    <property type="evidence" value="ECO:0007669"/>
    <property type="project" value="TreeGrafter"/>
</dbReference>
<accession>A0A523UTL3</accession>
<evidence type="ECO:0000256" key="1">
    <source>
        <dbReference type="ARBA" id="ARBA00007888"/>
    </source>
</evidence>
<dbReference type="Pfam" id="PF01924">
    <property type="entry name" value="HypD"/>
    <property type="match status" value="1"/>
</dbReference>
<comment type="similarity">
    <text evidence="1">Belongs to the HypD family.</text>
</comment>
<protein>
    <submittedName>
        <fullName evidence="4">Hydrogenase formation protein HypD</fullName>
    </submittedName>
</protein>
<dbReference type="InterPro" id="IPR002780">
    <property type="entry name" value="Hyd_form_HypD"/>
</dbReference>
<dbReference type="PIRSF" id="PIRSF005622">
    <property type="entry name" value="Hydrgn_mat_hypD"/>
    <property type="match status" value="1"/>
</dbReference>
<dbReference type="AlphaFoldDB" id="A0A523UTL3"/>
<gene>
    <name evidence="4" type="primary">hypD</name>
    <name evidence="4" type="ORF">E3J62_06975</name>
</gene>
<dbReference type="Gene3D" id="3.40.50.11750">
    <property type="entry name" value="HypD, alpha/beta domain 1"/>
    <property type="match status" value="2"/>
</dbReference>
<dbReference type="PANTHER" id="PTHR30149">
    <property type="entry name" value="HYDROGENASE PROTEIN ASSEMBLY PROTEIN HYPD"/>
    <property type="match status" value="1"/>
</dbReference>
<dbReference type="Gene3D" id="6.10.20.100">
    <property type="match status" value="1"/>
</dbReference>
<dbReference type="Proteomes" id="UP000315525">
    <property type="component" value="Unassembled WGS sequence"/>
</dbReference>
<dbReference type="InterPro" id="IPR042244">
    <property type="entry name" value="HypD_2_sf"/>
</dbReference>
<evidence type="ECO:0000256" key="3">
    <source>
        <dbReference type="ARBA" id="ARBA00023004"/>
    </source>
</evidence>
<dbReference type="PANTHER" id="PTHR30149:SF0">
    <property type="entry name" value="HYDROGENASE MATURATION FACTOR HYPD"/>
    <property type="match status" value="1"/>
</dbReference>
<organism evidence="4 5">
    <name type="scientific">candidate division TA06 bacterium</name>
    <dbReference type="NCBI Taxonomy" id="2250710"/>
    <lineage>
        <taxon>Bacteria</taxon>
        <taxon>Bacteria division TA06</taxon>
    </lineage>
</organism>
<keyword evidence="3" id="KW-0408">Iron</keyword>
<reference evidence="4 5" key="1">
    <citation type="submission" date="2019-03" db="EMBL/GenBank/DDBJ databases">
        <title>Metabolic potential of uncultured bacteria and archaea associated with petroleum seepage in deep-sea sediments.</title>
        <authorList>
            <person name="Dong X."/>
            <person name="Hubert C."/>
        </authorList>
    </citation>
    <scope>NUCLEOTIDE SEQUENCE [LARGE SCALE GENOMIC DNA]</scope>
    <source>
        <strain evidence="4">E44_bin18</strain>
    </source>
</reference>
<comment type="caution">
    <text evidence="4">The sequence shown here is derived from an EMBL/GenBank/DDBJ whole genome shotgun (WGS) entry which is preliminary data.</text>
</comment>
<proteinExistence type="inferred from homology"/>
<sequence length="363" mass="39548">MIYVDEFRDKEAVRGLARKIVKIADGKRLTFMEVCGTHTMSAARYGIRNILPENVKLLSGPGCPVCVTPNSYLDRAMAISRLHQSIIVTFGDMFRVPGSSSSLAREKSQGGDIRIVYSALDSLSIARENRDRKVVFLGIGFETTAPTVAATILAAQREGLDNFFVLCGHKTIPNAMKMLVDSPELNVSGFICPGHVSAIIGSRSYEPLATEYRVPCVVAGFEPTDILQAIYMLAKQVKEERASVENQYSRVVAEDGNTKAISVMEGVFGTKDAEWRGIGVVSQSGLSIGEKFSAFDAESNIEVEVERTKEFPGCICGQILRGVKTPLQCKLFGKECTPVEPKGACMVSSEGTCAAYYKYPQLP</sequence>
<dbReference type="GO" id="GO:0051604">
    <property type="term" value="P:protein maturation"/>
    <property type="evidence" value="ECO:0007669"/>
    <property type="project" value="TreeGrafter"/>
</dbReference>